<keyword evidence="13" id="KW-1185">Reference proteome</keyword>
<evidence type="ECO:0000259" key="11">
    <source>
        <dbReference type="Pfam" id="PF12019"/>
    </source>
</evidence>
<evidence type="ECO:0000313" key="13">
    <source>
        <dbReference type="Proteomes" id="UP000630528"/>
    </source>
</evidence>
<evidence type="ECO:0000256" key="10">
    <source>
        <dbReference type="ARBA" id="ARBA00030775"/>
    </source>
</evidence>
<evidence type="ECO:0000256" key="4">
    <source>
        <dbReference type="ARBA" id="ARBA00022481"/>
    </source>
</evidence>
<dbReference type="GO" id="GO:0015627">
    <property type="term" value="C:type II protein secretion system complex"/>
    <property type="evidence" value="ECO:0007669"/>
    <property type="project" value="InterPro"/>
</dbReference>
<keyword evidence="7" id="KW-1133">Transmembrane helix</keyword>
<dbReference type="EMBL" id="JAEPWM010000005">
    <property type="protein sequence ID" value="MBK6007377.1"/>
    <property type="molecule type" value="Genomic_DNA"/>
</dbReference>
<comment type="caution">
    <text evidence="12">The sequence shown here is derived from an EMBL/GenBank/DDBJ whole genome shotgun (WGS) entry which is preliminary data.</text>
</comment>
<dbReference type="Proteomes" id="UP000630528">
    <property type="component" value="Unassembled WGS sequence"/>
</dbReference>
<accession>A0A934TTP2</accession>
<dbReference type="NCBIfam" id="TIGR02532">
    <property type="entry name" value="IV_pilin_GFxxxE"/>
    <property type="match status" value="1"/>
</dbReference>
<dbReference type="AlphaFoldDB" id="A0A934TTP2"/>
<reference evidence="12" key="2">
    <citation type="submission" date="2021-01" db="EMBL/GenBank/DDBJ databases">
        <authorList>
            <person name="Kang M."/>
        </authorList>
    </citation>
    <scope>NUCLEOTIDE SEQUENCE</scope>
    <source>
        <strain evidence="12">KACC 17527</strain>
    </source>
</reference>
<dbReference type="RefSeq" id="WP_201172597.1">
    <property type="nucleotide sequence ID" value="NZ_JAEPWM010000005.1"/>
</dbReference>
<comment type="similarity">
    <text evidence="9">Belongs to the GSP H family.</text>
</comment>
<dbReference type="Pfam" id="PF07963">
    <property type="entry name" value="N_methyl"/>
    <property type="match status" value="1"/>
</dbReference>
<evidence type="ECO:0000256" key="9">
    <source>
        <dbReference type="ARBA" id="ARBA00025772"/>
    </source>
</evidence>
<sequence>MMRTRLRPQGGFTLIELLVTLVVLGILTRLAVPSFAQAMLTSRLASYSNSFIGSAQYARSEALKRNVALTMCASSDGATCTSGATWAQGWIITCPANASTDTMCNAGGGATLVLRKQPALSSDYHFAGGTGSYSINFPASGIGATQVSLTLCRWAPAGNQERQVAVTATGRPAVAVTHNGTCA</sequence>
<reference evidence="12" key="1">
    <citation type="journal article" date="2012" name="J. Microbiol. Biotechnol.">
        <title>Ramlibacter ginsenosidimutans sp. nov., with ginsenoside-converting activity.</title>
        <authorList>
            <person name="Wang L."/>
            <person name="An D.S."/>
            <person name="Kim S.G."/>
            <person name="Jin F.X."/>
            <person name="Kim S.C."/>
            <person name="Lee S.T."/>
            <person name="Im W.T."/>
        </authorList>
    </citation>
    <scope>NUCLEOTIDE SEQUENCE</scope>
    <source>
        <strain evidence="12">KACC 17527</strain>
    </source>
</reference>
<evidence type="ECO:0000256" key="3">
    <source>
        <dbReference type="ARBA" id="ARBA00022475"/>
    </source>
</evidence>
<proteinExistence type="inferred from homology"/>
<dbReference type="GO" id="GO:0015628">
    <property type="term" value="P:protein secretion by the type II secretion system"/>
    <property type="evidence" value="ECO:0007669"/>
    <property type="project" value="InterPro"/>
</dbReference>
<keyword evidence="8" id="KW-0472">Membrane</keyword>
<dbReference type="SUPFAM" id="SSF54523">
    <property type="entry name" value="Pili subunits"/>
    <property type="match status" value="1"/>
</dbReference>
<organism evidence="12 13">
    <name type="scientific">Ramlibacter ginsenosidimutans</name>
    <dbReference type="NCBI Taxonomy" id="502333"/>
    <lineage>
        <taxon>Bacteria</taxon>
        <taxon>Pseudomonadati</taxon>
        <taxon>Pseudomonadota</taxon>
        <taxon>Betaproteobacteria</taxon>
        <taxon>Burkholderiales</taxon>
        <taxon>Comamonadaceae</taxon>
        <taxon>Ramlibacter</taxon>
    </lineage>
</organism>
<evidence type="ECO:0000256" key="5">
    <source>
        <dbReference type="ARBA" id="ARBA00022519"/>
    </source>
</evidence>
<keyword evidence="5" id="KW-0997">Cell inner membrane</keyword>
<dbReference type="GO" id="GO:0005886">
    <property type="term" value="C:plasma membrane"/>
    <property type="evidence" value="ECO:0007669"/>
    <property type="project" value="UniProtKB-SubCell"/>
</dbReference>
<keyword evidence="4" id="KW-0488">Methylation</keyword>
<dbReference type="InterPro" id="IPR012902">
    <property type="entry name" value="N_methyl_site"/>
</dbReference>
<feature type="domain" description="General secretion pathway GspH" evidence="11">
    <location>
        <begin position="49"/>
        <end position="170"/>
    </location>
</feature>
<evidence type="ECO:0000256" key="2">
    <source>
        <dbReference type="ARBA" id="ARBA00021549"/>
    </source>
</evidence>
<protein>
    <recommendedName>
        <fullName evidence="2">Type II secretion system protein H</fullName>
    </recommendedName>
    <alternativeName>
        <fullName evidence="10">General secretion pathway protein H</fullName>
    </alternativeName>
</protein>
<name>A0A934TTP2_9BURK</name>
<dbReference type="Gene3D" id="3.55.40.10">
    <property type="entry name" value="minor pseudopilin epsh domain"/>
    <property type="match status" value="1"/>
</dbReference>
<evidence type="ECO:0000256" key="1">
    <source>
        <dbReference type="ARBA" id="ARBA00004377"/>
    </source>
</evidence>
<dbReference type="InterPro" id="IPR022346">
    <property type="entry name" value="T2SS_GspH"/>
</dbReference>
<keyword evidence="3" id="KW-1003">Cell membrane</keyword>
<keyword evidence="6" id="KW-0812">Transmembrane</keyword>
<gene>
    <name evidence="12" type="ORF">JJB11_14845</name>
</gene>
<evidence type="ECO:0000256" key="7">
    <source>
        <dbReference type="ARBA" id="ARBA00022989"/>
    </source>
</evidence>
<evidence type="ECO:0000313" key="12">
    <source>
        <dbReference type="EMBL" id="MBK6007377.1"/>
    </source>
</evidence>
<evidence type="ECO:0000256" key="6">
    <source>
        <dbReference type="ARBA" id="ARBA00022692"/>
    </source>
</evidence>
<comment type="subcellular location">
    <subcellularLocation>
        <location evidence="1">Cell inner membrane</location>
        <topology evidence="1">Single-pass membrane protein</topology>
    </subcellularLocation>
</comment>
<evidence type="ECO:0000256" key="8">
    <source>
        <dbReference type="ARBA" id="ARBA00023136"/>
    </source>
</evidence>
<dbReference type="InterPro" id="IPR045584">
    <property type="entry name" value="Pilin-like"/>
</dbReference>
<dbReference type="Pfam" id="PF12019">
    <property type="entry name" value="GspH"/>
    <property type="match status" value="1"/>
</dbReference>